<accession>A0A1V3BVQ5</accession>
<comment type="caution">
    <text evidence="2">The sequence shown here is derived from an EMBL/GenBank/DDBJ whole genome shotgun (WGS) entry which is preliminary data.</text>
</comment>
<name>A0A1V3BVQ5_9ACTN</name>
<feature type="region of interest" description="Disordered" evidence="1">
    <location>
        <begin position="375"/>
        <end position="410"/>
    </location>
</feature>
<dbReference type="EMBL" id="MCOK01000001">
    <property type="protein sequence ID" value="OOC52443.1"/>
    <property type="molecule type" value="Genomic_DNA"/>
</dbReference>
<dbReference type="Proteomes" id="UP000189004">
    <property type="component" value="Unassembled WGS sequence"/>
</dbReference>
<feature type="region of interest" description="Disordered" evidence="1">
    <location>
        <begin position="325"/>
        <end position="360"/>
    </location>
</feature>
<protein>
    <submittedName>
        <fullName evidence="2">Uncharacterized protein</fullName>
    </submittedName>
</protein>
<gene>
    <name evidence="2" type="ORF">NOSIN_00160</name>
</gene>
<organism evidence="2 3">
    <name type="scientific">Nocardiopsis sinuspersici</name>
    <dbReference type="NCBI Taxonomy" id="501010"/>
    <lineage>
        <taxon>Bacteria</taxon>
        <taxon>Bacillati</taxon>
        <taxon>Actinomycetota</taxon>
        <taxon>Actinomycetes</taxon>
        <taxon>Streptosporangiales</taxon>
        <taxon>Nocardiopsidaceae</taxon>
        <taxon>Nocardiopsis</taxon>
    </lineage>
</organism>
<feature type="compositionally biased region" description="Low complexity" evidence="1">
    <location>
        <begin position="342"/>
        <end position="360"/>
    </location>
</feature>
<keyword evidence="3" id="KW-1185">Reference proteome</keyword>
<evidence type="ECO:0000256" key="1">
    <source>
        <dbReference type="SAM" id="MobiDB-lite"/>
    </source>
</evidence>
<dbReference type="OrthoDB" id="3420971at2"/>
<evidence type="ECO:0000313" key="2">
    <source>
        <dbReference type="EMBL" id="OOC52443.1"/>
    </source>
</evidence>
<feature type="compositionally biased region" description="Low complexity" evidence="1">
    <location>
        <begin position="375"/>
        <end position="406"/>
    </location>
</feature>
<proteinExistence type="predicted"/>
<dbReference type="AlphaFoldDB" id="A0A1V3BVQ5"/>
<dbReference type="STRING" id="501010.NOSIN_00160"/>
<dbReference type="RefSeq" id="WP_077688784.1">
    <property type="nucleotide sequence ID" value="NZ_MCOK01000001.1"/>
</dbReference>
<reference evidence="3" key="1">
    <citation type="submission" date="2016-08" db="EMBL/GenBank/DDBJ databases">
        <authorList>
            <person name="Tokovenko B."/>
            <person name="Kalinowski J."/>
        </authorList>
    </citation>
    <scope>NUCLEOTIDE SEQUENCE [LARGE SCALE GENOMIC DNA]</scope>
    <source>
        <strain evidence="3">UTMC102</strain>
    </source>
</reference>
<sequence>MGELTLVHNPGDEPLPGIHDQRTSAPPDDLTYLVIRPTPQATGARSLIRDTMRALGKDPHTLPAGAHRDLWRLVWAWMRAHGVRHVVVDRAHLLTGEQIRALVELDYDLMLIWSASRAPRSLPLGQGRQMRVLGTYAFAMTLGSFLSHSPEPAAHHPTLDVPDLPQVDFPRFRAACRDRLAPAAFARVDQVYRAAHAHTLEWERTVRGTGDFHTLLTAHLRDDLVGDLVDSRLVLVRVRATQAALLRAGWLLRWNTTRLGPDPAAALRAHLGRFHARRLYRHHRTDHVAATVLALHLDQPPRFFDTLTCQDVDFTGALRWRHTPTVPNYPPRYSARPRRAPRFPSRCASTTAPSTPNSPAPCACPSTPACSWPPIGPTATSREPSTPTRSSSTPTASATPGTGTPSRSCWPGYARSAATWGPTDPGCAPCETTTAPSRPAWAGGCATAACP</sequence>
<evidence type="ECO:0000313" key="3">
    <source>
        <dbReference type="Proteomes" id="UP000189004"/>
    </source>
</evidence>